<dbReference type="InterPro" id="IPR001878">
    <property type="entry name" value="Znf_CCHC"/>
</dbReference>
<protein>
    <recommendedName>
        <fullName evidence="3">CCHC-type domain-containing protein</fullName>
    </recommendedName>
</protein>
<dbReference type="EMBL" id="CAUYUJ010015205">
    <property type="protein sequence ID" value="CAK0851073.1"/>
    <property type="molecule type" value="Genomic_DNA"/>
</dbReference>
<dbReference type="InterPro" id="IPR036875">
    <property type="entry name" value="Znf_CCHC_sf"/>
</dbReference>
<keyword evidence="1" id="KW-0862">Zinc</keyword>
<evidence type="ECO:0000313" key="4">
    <source>
        <dbReference type="EMBL" id="CAK0851073.1"/>
    </source>
</evidence>
<feature type="compositionally biased region" description="Acidic residues" evidence="2">
    <location>
        <begin position="81"/>
        <end position="90"/>
    </location>
</feature>
<comment type="caution">
    <text evidence="4">The sequence shown here is derived from an EMBL/GenBank/DDBJ whole genome shotgun (WGS) entry which is preliminary data.</text>
</comment>
<dbReference type="Proteomes" id="UP001189429">
    <property type="component" value="Unassembled WGS sequence"/>
</dbReference>
<evidence type="ECO:0000313" key="5">
    <source>
        <dbReference type="Proteomes" id="UP001189429"/>
    </source>
</evidence>
<feature type="compositionally biased region" description="Acidic residues" evidence="2">
    <location>
        <begin position="48"/>
        <end position="58"/>
    </location>
</feature>
<feature type="region of interest" description="Disordered" evidence="2">
    <location>
        <begin position="176"/>
        <end position="203"/>
    </location>
</feature>
<proteinExistence type="predicted"/>
<feature type="compositionally biased region" description="Basic residues" evidence="2">
    <location>
        <begin position="176"/>
        <end position="194"/>
    </location>
</feature>
<name>A0ABN9TXN4_9DINO</name>
<accession>A0ABN9TXN4</accession>
<gene>
    <name evidence="4" type="ORF">PCOR1329_LOCUS43325</name>
</gene>
<keyword evidence="5" id="KW-1185">Reference proteome</keyword>
<keyword evidence="1" id="KW-0863">Zinc-finger</keyword>
<feature type="domain" description="CCHC-type" evidence="3">
    <location>
        <begin position="109"/>
        <end position="124"/>
    </location>
</feature>
<dbReference type="PROSITE" id="PS50158">
    <property type="entry name" value="ZF_CCHC"/>
    <property type="match status" value="1"/>
</dbReference>
<dbReference type="SUPFAM" id="SSF57756">
    <property type="entry name" value="Retrovirus zinc finger-like domains"/>
    <property type="match status" value="1"/>
</dbReference>
<sequence>MPRCDYCKSPCGWHSFPGLQRSSSVVSCLPCWFDPDHNWEFDYEDDPVTDWLSDEEDNNGLGPCGYEEASESEEGSFVPDTELDSDEEAEGPVGPAPLAVMPKPQQRVCQHCGKAGHNLRSCPKLAQQLLRSVQKAHSPSAVVDALRAGGSGLKVTGIQAKFIHRKAHKLQRRVAHKGSRRVSAARKAAKGRKKAANERRRCLTRSTKDEAKLALAEKQSMAKAWKALVKWRLAKAGARGNCSSYPCPRCPAGCTCTKLDGHGQTGNGPQTKRKKALQATLAVKKRKLTSVFFRGSRCGDIYNGIKFCVLPQVKYPFPLPALVEFVEKYHAATRPELQQLCKDVGMRNLVYEEMQAMTLKGVVEGDGTGLKFFKHEGKNCHVALWGLAERPRGPAVPRAVVYFAPVKKVAPNAVCPDVLASGGLDHVANKSVLVSDGARLYARLAREHGLRLVDERWSRIKEWIPKGIWGSDGEGNLNVELWSYVYQWWFRCHHPLKADKQARLAEYWGREA</sequence>
<organism evidence="4 5">
    <name type="scientific">Prorocentrum cordatum</name>
    <dbReference type="NCBI Taxonomy" id="2364126"/>
    <lineage>
        <taxon>Eukaryota</taxon>
        <taxon>Sar</taxon>
        <taxon>Alveolata</taxon>
        <taxon>Dinophyceae</taxon>
        <taxon>Prorocentrales</taxon>
        <taxon>Prorocentraceae</taxon>
        <taxon>Prorocentrum</taxon>
    </lineage>
</organism>
<reference evidence="4" key="1">
    <citation type="submission" date="2023-10" db="EMBL/GenBank/DDBJ databases">
        <authorList>
            <person name="Chen Y."/>
            <person name="Shah S."/>
            <person name="Dougan E. K."/>
            <person name="Thang M."/>
            <person name="Chan C."/>
        </authorList>
    </citation>
    <scope>NUCLEOTIDE SEQUENCE [LARGE SCALE GENOMIC DNA]</scope>
</reference>
<evidence type="ECO:0000256" key="2">
    <source>
        <dbReference type="SAM" id="MobiDB-lite"/>
    </source>
</evidence>
<feature type="region of interest" description="Disordered" evidence="2">
    <location>
        <begin position="48"/>
        <end position="94"/>
    </location>
</feature>
<keyword evidence="1" id="KW-0479">Metal-binding</keyword>
<evidence type="ECO:0000259" key="3">
    <source>
        <dbReference type="PROSITE" id="PS50158"/>
    </source>
</evidence>
<evidence type="ECO:0000256" key="1">
    <source>
        <dbReference type="PROSITE-ProRule" id="PRU00047"/>
    </source>
</evidence>